<dbReference type="SUPFAM" id="SSF55874">
    <property type="entry name" value="ATPase domain of HSP90 chaperone/DNA topoisomerase II/histidine kinase"/>
    <property type="match status" value="1"/>
</dbReference>
<protein>
    <submittedName>
        <fullName evidence="1">DNA topoisomerase VI subunit B</fullName>
    </submittedName>
</protein>
<dbReference type="Pfam" id="PF13589">
    <property type="entry name" value="HATPase_c_3"/>
    <property type="match status" value="1"/>
</dbReference>
<accession>A0A4U9W4P4</accession>
<reference evidence="1 2" key="1">
    <citation type="submission" date="2019-05" db="EMBL/GenBank/DDBJ databases">
        <authorList>
            <consortium name="Pathogen Informatics"/>
        </authorList>
    </citation>
    <scope>NUCLEOTIDE SEQUENCE [LARGE SCALE GENOMIC DNA]</scope>
    <source>
        <strain evidence="1 2">NCTC11429</strain>
    </source>
</reference>
<dbReference type="Proteomes" id="UP000308196">
    <property type="component" value="Chromosome"/>
</dbReference>
<dbReference type="STRING" id="1123265.GCA_000686625_00231"/>
<evidence type="ECO:0000313" key="1">
    <source>
        <dbReference type="EMBL" id="VTR53722.1"/>
    </source>
</evidence>
<gene>
    <name evidence="1" type="ORF">NCTC11429_04894</name>
</gene>
<evidence type="ECO:0000313" key="2">
    <source>
        <dbReference type="Proteomes" id="UP000308196"/>
    </source>
</evidence>
<dbReference type="RefSeq" id="WP_028068380.1">
    <property type="nucleotide sequence ID" value="NZ_CP158797.1"/>
</dbReference>
<dbReference type="GeneID" id="78465458"/>
<name>A0A4U9W4P4_9SPHI</name>
<dbReference type="InterPro" id="IPR036890">
    <property type="entry name" value="HATPase_C_sf"/>
</dbReference>
<sequence>MKKDTKITNLSIESAGLPKDPKHAIAEYVWNGFDAGATAIDIDVDSNDLGYIHQISIRDNGAGIAYNLLEYSFGNFLDSVKKNNLKRSSYTRGKKGKGRFSFSLFATRAVWTTVVNEDNALNSYQIQIDRDSKEHYNISERTAVKNRDTGTDVKLQGIFGVHAAMLESEDFLDFMAQEFGWFLYLNRHANYSIRINGKALKYDHLIQETDQLTWTMYSPDDNDSYVFEVDYIRWNRQIGDRYYYYFLNSEKKEVAKLLSSFNNNAIGFHHSVYINSNFFDQFKQDDISLSMDENLFTGRAKQLVYRQVLAELREFLNRKQKKYVHENAVANQLDELERKGYLPIYNQTAADKRRKETLLKLIQEIYTAEPRIFYGVKSELVQSYLGFLDLVLQTHKRADVLTVIQNTVQLSEKENKRIRQILEEASIHTPQITS</sequence>
<proteinExistence type="predicted"/>
<organism evidence="1 2">
    <name type="scientific">Sphingobacterium thalpophilum</name>
    <dbReference type="NCBI Taxonomy" id="259"/>
    <lineage>
        <taxon>Bacteria</taxon>
        <taxon>Pseudomonadati</taxon>
        <taxon>Bacteroidota</taxon>
        <taxon>Sphingobacteriia</taxon>
        <taxon>Sphingobacteriales</taxon>
        <taxon>Sphingobacteriaceae</taxon>
        <taxon>Sphingobacterium</taxon>
    </lineage>
</organism>
<dbReference type="EMBL" id="LR590484">
    <property type="protein sequence ID" value="VTR53722.1"/>
    <property type="molecule type" value="Genomic_DNA"/>
</dbReference>
<dbReference type="Gene3D" id="3.30.565.10">
    <property type="entry name" value="Histidine kinase-like ATPase, C-terminal domain"/>
    <property type="match status" value="1"/>
</dbReference>
<dbReference type="KEGG" id="stha:NCTC11429_04894"/>
<dbReference type="GO" id="GO:0016853">
    <property type="term" value="F:isomerase activity"/>
    <property type="evidence" value="ECO:0007669"/>
    <property type="project" value="UniProtKB-KW"/>
</dbReference>
<keyword evidence="1" id="KW-0413">Isomerase</keyword>
<dbReference type="AlphaFoldDB" id="A0A4U9W4P4"/>